<keyword evidence="3" id="KW-1185">Reference proteome</keyword>
<sequence>MGDSETPLRYCPKDTTHDAVVWGWHLRDLSEEDDFSNASPGTAPTVLPDTSPTILPGTSNNALPDASPTALPGTSSSALPDGPLPVAALGAAMNESNSENSRMRALRCSATLRRLMDHGGPNVFERVAFRTALKLVRSRKATSECQEFSRYSKPSGASTCGWQQMIYVYYAGGVPRRKNDADLEIAKRIIYDDSETSAGELGPVPTPVLSMGGRGLTGNSEGRNLFWLDIALNSNGTATSTASVPLHDLALLDTMINLIKDSKRFRNHLLTKHTVSIGICISARLKPLAQVGVSTNNVFAWYEFQKGMPSHMKPTGSAVDAIQLGISRDTNFIGIWSKTLEANPRAQIYFEQTLNAPAGYAEVLAAFRIKLILQERGDRNAGKAFTPIDLSPYVVDEQNAP</sequence>
<organism evidence="2 3">
    <name type="scientific">Ceraceosorus bombacis</name>
    <dbReference type="NCBI Taxonomy" id="401625"/>
    <lineage>
        <taxon>Eukaryota</taxon>
        <taxon>Fungi</taxon>
        <taxon>Dikarya</taxon>
        <taxon>Basidiomycota</taxon>
        <taxon>Ustilaginomycotina</taxon>
        <taxon>Exobasidiomycetes</taxon>
        <taxon>Ceraceosorales</taxon>
        <taxon>Ceraceosoraceae</taxon>
        <taxon>Ceraceosorus</taxon>
    </lineage>
</organism>
<feature type="region of interest" description="Disordered" evidence="1">
    <location>
        <begin position="32"/>
        <end position="82"/>
    </location>
</feature>
<evidence type="ECO:0000256" key="1">
    <source>
        <dbReference type="SAM" id="MobiDB-lite"/>
    </source>
</evidence>
<evidence type="ECO:0000313" key="2">
    <source>
        <dbReference type="EMBL" id="CEH12139.1"/>
    </source>
</evidence>
<dbReference type="EMBL" id="CCYA01000118">
    <property type="protein sequence ID" value="CEH12139.1"/>
    <property type="molecule type" value="Genomic_DNA"/>
</dbReference>
<proteinExistence type="predicted"/>
<accession>A0A0P1BAD9</accession>
<protein>
    <submittedName>
        <fullName evidence="2">Uncharacterized protein</fullName>
    </submittedName>
</protein>
<feature type="compositionally biased region" description="Polar residues" evidence="1">
    <location>
        <begin position="36"/>
        <end position="62"/>
    </location>
</feature>
<dbReference type="Proteomes" id="UP000054845">
    <property type="component" value="Unassembled WGS sequence"/>
</dbReference>
<reference evidence="2 3" key="1">
    <citation type="submission" date="2014-09" db="EMBL/GenBank/DDBJ databases">
        <authorList>
            <person name="Magalhaes I.L.F."/>
            <person name="Oliveira U."/>
            <person name="Santos F.R."/>
            <person name="Vidigal T.H.D.A."/>
            <person name="Brescovit A.D."/>
            <person name="Santos A.J."/>
        </authorList>
    </citation>
    <scope>NUCLEOTIDE SEQUENCE [LARGE SCALE GENOMIC DNA]</scope>
</reference>
<evidence type="ECO:0000313" key="3">
    <source>
        <dbReference type="Proteomes" id="UP000054845"/>
    </source>
</evidence>
<name>A0A0P1BAD9_9BASI</name>
<dbReference type="AlphaFoldDB" id="A0A0P1BAD9"/>